<gene>
    <name evidence="1" type="ORF">SETIT_5G346800v2</name>
</gene>
<organism evidence="1">
    <name type="scientific">Setaria italica</name>
    <name type="common">Foxtail millet</name>
    <name type="synonym">Panicum italicum</name>
    <dbReference type="NCBI Taxonomy" id="4555"/>
    <lineage>
        <taxon>Eukaryota</taxon>
        <taxon>Viridiplantae</taxon>
        <taxon>Streptophyta</taxon>
        <taxon>Embryophyta</taxon>
        <taxon>Tracheophyta</taxon>
        <taxon>Spermatophyta</taxon>
        <taxon>Magnoliopsida</taxon>
        <taxon>Liliopsida</taxon>
        <taxon>Poales</taxon>
        <taxon>Poaceae</taxon>
        <taxon>PACMAD clade</taxon>
        <taxon>Panicoideae</taxon>
        <taxon>Panicodae</taxon>
        <taxon>Paniceae</taxon>
        <taxon>Cenchrinae</taxon>
        <taxon>Setaria</taxon>
    </lineage>
</organism>
<protein>
    <submittedName>
        <fullName evidence="1">Uncharacterized protein</fullName>
    </submittedName>
</protein>
<dbReference type="EMBL" id="CM003532">
    <property type="protein sequence ID" value="RCV27712.1"/>
    <property type="molecule type" value="Genomic_DNA"/>
</dbReference>
<reference evidence="1" key="1">
    <citation type="journal article" date="2012" name="Nat. Biotechnol.">
        <title>Reference genome sequence of the model plant Setaria.</title>
        <authorList>
            <person name="Bennetzen J.L."/>
            <person name="Schmutz J."/>
            <person name="Wang H."/>
            <person name="Percifield R."/>
            <person name="Hawkins J."/>
            <person name="Pontaroli A.C."/>
            <person name="Estep M."/>
            <person name="Feng L."/>
            <person name="Vaughn J.N."/>
            <person name="Grimwood J."/>
            <person name="Jenkins J."/>
            <person name="Barry K."/>
            <person name="Lindquist E."/>
            <person name="Hellsten U."/>
            <person name="Deshpande S."/>
            <person name="Wang X."/>
            <person name="Wu X."/>
            <person name="Mitros T."/>
            <person name="Triplett J."/>
            <person name="Yang X."/>
            <person name="Ye C.Y."/>
            <person name="Mauro-Herrera M."/>
            <person name="Wang L."/>
            <person name="Li P."/>
            <person name="Sharma M."/>
            <person name="Sharma R."/>
            <person name="Ronald P.C."/>
            <person name="Panaud O."/>
            <person name="Kellogg E.A."/>
            <person name="Brutnell T.P."/>
            <person name="Doust A.N."/>
            <person name="Tuskan G.A."/>
            <person name="Rokhsar D."/>
            <person name="Devos K.M."/>
        </authorList>
    </citation>
    <scope>NUCLEOTIDE SEQUENCE [LARGE SCALE GENOMIC DNA]</scope>
    <source>
        <strain evidence="1">Yugu1</strain>
    </source>
</reference>
<dbReference type="AlphaFoldDB" id="A0A368RC61"/>
<name>A0A368RC61_SETIT</name>
<sequence>MTLRVTIFLGIPNTVTSPGPSPPTAADPPDPIPFFATNLPPPRFIPTTFWTPAVSSSIAAEPPERIAFSLTATLDPILERATSCPCVSDLPHPPLDPVSAVAMRGLPPDPIPPQVLPLSVHPCLGRPPVPLPRPPVCRFSPCRGRPLKVVLDNKDELLL</sequence>
<reference evidence="1" key="2">
    <citation type="submission" date="2015-07" db="EMBL/GenBank/DDBJ databases">
        <authorList>
            <person name="Noorani M."/>
        </authorList>
    </citation>
    <scope>NUCLEOTIDE SEQUENCE</scope>
    <source>
        <strain evidence="1">Yugu1</strain>
    </source>
</reference>
<accession>A0A368RC61</accession>
<evidence type="ECO:0000313" key="1">
    <source>
        <dbReference type="EMBL" id="RCV27712.1"/>
    </source>
</evidence>
<proteinExistence type="predicted"/>